<feature type="domain" description="EamA" evidence="2">
    <location>
        <begin position="17"/>
        <end position="150"/>
    </location>
</feature>
<dbReference type="KEGG" id="chla:C834K_0667"/>
<dbReference type="SUPFAM" id="SSF103481">
    <property type="entry name" value="Multidrug resistance efflux transporter EmrE"/>
    <property type="match status" value="2"/>
</dbReference>
<organism evidence="3 4">
    <name type="scientific">Chlamydia poikilotherma</name>
    <dbReference type="NCBI Taxonomy" id="1967783"/>
    <lineage>
        <taxon>Bacteria</taxon>
        <taxon>Pseudomonadati</taxon>
        <taxon>Chlamydiota</taxon>
        <taxon>Chlamydiia</taxon>
        <taxon>Chlamydiales</taxon>
        <taxon>Chlamydiaceae</taxon>
        <taxon>Chlamydia/Chlamydophila group</taxon>
        <taxon>Chlamydia</taxon>
    </lineage>
</organism>
<protein>
    <submittedName>
        <fullName evidence="3">Inner membrane protein ytfF,Predicted permease, DMT superfamily,carboxylate/amino acid/amine transporter,EamA-like transporter family</fullName>
    </submittedName>
</protein>
<evidence type="ECO:0000313" key="3">
    <source>
        <dbReference type="EMBL" id="SYX09115.1"/>
    </source>
</evidence>
<dbReference type="GO" id="GO:0016020">
    <property type="term" value="C:membrane"/>
    <property type="evidence" value="ECO:0007669"/>
    <property type="project" value="InterPro"/>
</dbReference>
<keyword evidence="1" id="KW-0812">Transmembrane</keyword>
<feature type="transmembrane region" description="Helical" evidence="1">
    <location>
        <begin position="75"/>
        <end position="94"/>
    </location>
</feature>
<keyword evidence="1" id="KW-1133">Transmembrane helix</keyword>
<dbReference type="EMBL" id="LS992154">
    <property type="protein sequence ID" value="SYX09115.1"/>
    <property type="molecule type" value="Genomic_DNA"/>
</dbReference>
<keyword evidence="1" id="KW-0472">Membrane</keyword>
<accession>A0A3B0Q0M0</accession>
<feature type="transmembrane region" description="Helical" evidence="1">
    <location>
        <begin position="205"/>
        <end position="230"/>
    </location>
</feature>
<dbReference type="Proteomes" id="UP000258476">
    <property type="component" value="Chromosome"/>
</dbReference>
<keyword evidence="4" id="KW-1185">Reference proteome</keyword>
<name>A0A3B0Q0M0_9CHLA</name>
<sequence>MFVNDAQTKQSHSVPVGLFHSLLACLYWGIVFVIPNLLESFQELDIVLTRYTIFGIFSLFPILWKRQNIFKNISLHVWGQSFLWAFLVNMVYYFGIALAIRYVGAAITIIIAGLAPIAVLFHSNVKKKELSYTLLSGISCVIFLGVVLTNLSEFHSTTTVNPLEYFIGLSCVIISTGIWVAYIICNYDFLLKNPNISPDLWCGMLGVASLAICLPLIIICDCLGITHVAHNFIAHTPTSERLLFILLCSAMGIFSSSRAITSWNKASLHLSPALLGAMLIFEPIFGLILSYLYEKTLPTLQEGIGIFLMLGGSLICLILFGRKANQKEPEESKILPSAD</sequence>
<feature type="transmembrane region" description="Helical" evidence="1">
    <location>
        <begin position="242"/>
        <end position="261"/>
    </location>
</feature>
<dbReference type="OrthoDB" id="19135at2"/>
<evidence type="ECO:0000256" key="1">
    <source>
        <dbReference type="SAM" id="Phobius"/>
    </source>
</evidence>
<gene>
    <name evidence="3" type="primary">ytfF</name>
    <name evidence="3" type="ORF">C834K_0667</name>
</gene>
<feature type="transmembrane region" description="Helical" evidence="1">
    <location>
        <begin position="273"/>
        <end position="292"/>
    </location>
</feature>
<evidence type="ECO:0000259" key="2">
    <source>
        <dbReference type="Pfam" id="PF00892"/>
    </source>
</evidence>
<reference evidence="4" key="1">
    <citation type="submission" date="2017-11" db="EMBL/GenBank/DDBJ databases">
        <authorList>
            <person name="Seth-Smith MB H."/>
        </authorList>
    </citation>
    <scope>NUCLEOTIDE SEQUENCE [LARGE SCALE GENOMIC DNA]</scope>
</reference>
<dbReference type="RefSeq" id="WP_117274414.1">
    <property type="nucleotide sequence ID" value="NZ_LS992154.1"/>
</dbReference>
<feature type="transmembrane region" description="Helical" evidence="1">
    <location>
        <begin position="100"/>
        <end position="120"/>
    </location>
</feature>
<dbReference type="InterPro" id="IPR037185">
    <property type="entry name" value="EmrE-like"/>
</dbReference>
<feature type="transmembrane region" description="Helical" evidence="1">
    <location>
        <begin position="163"/>
        <end position="184"/>
    </location>
</feature>
<feature type="transmembrane region" description="Helical" evidence="1">
    <location>
        <begin position="304"/>
        <end position="321"/>
    </location>
</feature>
<feature type="transmembrane region" description="Helical" evidence="1">
    <location>
        <begin position="132"/>
        <end position="151"/>
    </location>
</feature>
<dbReference type="InterPro" id="IPR000620">
    <property type="entry name" value="EamA_dom"/>
</dbReference>
<evidence type="ECO:0000313" key="4">
    <source>
        <dbReference type="Proteomes" id="UP000258476"/>
    </source>
</evidence>
<feature type="transmembrane region" description="Helical" evidence="1">
    <location>
        <begin position="46"/>
        <end position="63"/>
    </location>
</feature>
<proteinExistence type="predicted"/>
<dbReference type="Pfam" id="PF00892">
    <property type="entry name" value="EamA"/>
    <property type="match status" value="1"/>
</dbReference>
<feature type="transmembrane region" description="Helical" evidence="1">
    <location>
        <begin position="12"/>
        <end position="34"/>
    </location>
</feature>
<dbReference type="AlphaFoldDB" id="A0A3B0Q0M0"/>